<reference evidence="2" key="1">
    <citation type="journal article" date="2019" name="Nat. Commun.">
        <title>The genome of broomcorn millet.</title>
        <authorList>
            <person name="Zou C."/>
            <person name="Miki D."/>
            <person name="Li D."/>
            <person name="Tang Q."/>
            <person name="Xiao L."/>
            <person name="Rajput S."/>
            <person name="Deng P."/>
            <person name="Jia W."/>
            <person name="Huang R."/>
            <person name="Zhang M."/>
            <person name="Sun Y."/>
            <person name="Hu J."/>
            <person name="Fu X."/>
            <person name="Schnable P.S."/>
            <person name="Li F."/>
            <person name="Zhang H."/>
            <person name="Feng B."/>
            <person name="Zhu X."/>
            <person name="Liu R."/>
            <person name="Schnable J.C."/>
            <person name="Zhu J.-K."/>
            <person name="Zhang H."/>
        </authorList>
    </citation>
    <scope>NUCLEOTIDE SEQUENCE [LARGE SCALE GENOMIC DNA]</scope>
</reference>
<evidence type="ECO:0000313" key="2">
    <source>
        <dbReference type="Proteomes" id="UP000275267"/>
    </source>
</evidence>
<evidence type="ECO:0008006" key="3">
    <source>
        <dbReference type="Google" id="ProtNLM"/>
    </source>
</evidence>
<proteinExistence type="predicted"/>
<sequence>MAKKKTRSRRQQRLPFVVANAMPISGERAGREQTGSEVPGKGTVSLPLHLVDGILWHLSPLESARFASVCKSWAGIASRRLADPAPHLFAFRSTIAHRRGEIIAVPLGGESDPSCHVRARTTPCHPALQRVTRKTECLGATASGRLVLANSRRTVLGTSRRIKKVPGMGLRMQIAPPMGSVPGD</sequence>
<dbReference type="AlphaFoldDB" id="A0A3L6RL99"/>
<protein>
    <recommendedName>
        <fullName evidence="3">F-box domain-containing protein</fullName>
    </recommendedName>
</protein>
<gene>
    <name evidence="1" type="ORF">C2845_PM13G24630</name>
</gene>
<evidence type="ECO:0000313" key="1">
    <source>
        <dbReference type="EMBL" id="RLN05339.1"/>
    </source>
</evidence>
<comment type="caution">
    <text evidence="1">The sequence shown here is derived from an EMBL/GenBank/DDBJ whole genome shotgun (WGS) entry which is preliminary data.</text>
</comment>
<keyword evidence="2" id="KW-1185">Reference proteome</keyword>
<name>A0A3L6RL99_PANMI</name>
<dbReference type="InterPro" id="IPR036047">
    <property type="entry name" value="F-box-like_dom_sf"/>
</dbReference>
<accession>A0A3L6RL99</accession>
<dbReference type="EMBL" id="PQIB02000008">
    <property type="protein sequence ID" value="RLN05339.1"/>
    <property type="molecule type" value="Genomic_DNA"/>
</dbReference>
<dbReference type="CDD" id="cd09917">
    <property type="entry name" value="F-box_SF"/>
    <property type="match status" value="1"/>
</dbReference>
<dbReference type="SUPFAM" id="SSF81383">
    <property type="entry name" value="F-box domain"/>
    <property type="match status" value="1"/>
</dbReference>
<organism evidence="1 2">
    <name type="scientific">Panicum miliaceum</name>
    <name type="common">Proso millet</name>
    <name type="synonym">Broomcorn millet</name>
    <dbReference type="NCBI Taxonomy" id="4540"/>
    <lineage>
        <taxon>Eukaryota</taxon>
        <taxon>Viridiplantae</taxon>
        <taxon>Streptophyta</taxon>
        <taxon>Embryophyta</taxon>
        <taxon>Tracheophyta</taxon>
        <taxon>Spermatophyta</taxon>
        <taxon>Magnoliopsida</taxon>
        <taxon>Liliopsida</taxon>
        <taxon>Poales</taxon>
        <taxon>Poaceae</taxon>
        <taxon>PACMAD clade</taxon>
        <taxon>Panicoideae</taxon>
        <taxon>Panicodae</taxon>
        <taxon>Paniceae</taxon>
        <taxon>Panicinae</taxon>
        <taxon>Panicum</taxon>
        <taxon>Panicum sect. Panicum</taxon>
    </lineage>
</organism>
<dbReference type="Proteomes" id="UP000275267">
    <property type="component" value="Unassembled WGS sequence"/>
</dbReference>